<comment type="function">
    <text evidence="4">Required for box C/D snoRNAs accumulation involved in snoRNA processing, snoRNA transport to the nucleolus and ribosome biogenesis.</text>
</comment>
<dbReference type="InterPro" id="IPR007529">
    <property type="entry name" value="Znf_HIT"/>
</dbReference>
<keyword evidence="3" id="KW-0862">Zinc</keyword>
<organism evidence="9 10">
    <name type="scientific">Heterodera trifolii</name>
    <dbReference type="NCBI Taxonomy" id="157864"/>
    <lineage>
        <taxon>Eukaryota</taxon>
        <taxon>Metazoa</taxon>
        <taxon>Ecdysozoa</taxon>
        <taxon>Nematoda</taxon>
        <taxon>Chromadorea</taxon>
        <taxon>Rhabditida</taxon>
        <taxon>Tylenchina</taxon>
        <taxon>Tylenchomorpha</taxon>
        <taxon>Tylenchoidea</taxon>
        <taxon>Heteroderidae</taxon>
        <taxon>Heteroderinae</taxon>
        <taxon>Heterodera</taxon>
    </lineage>
</organism>
<evidence type="ECO:0000256" key="6">
    <source>
        <dbReference type="PROSITE-ProRule" id="PRU00453"/>
    </source>
</evidence>
<evidence type="ECO:0000256" key="1">
    <source>
        <dbReference type="ARBA" id="ARBA00022723"/>
    </source>
</evidence>
<evidence type="ECO:0000256" key="2">
    <source>
        <dbReference type="ARBA" id="ARBA00022771"/>
    </source>
</evidence>
<name>A0ABD2LHJ2_9BILA</name>
<keyword evidence="2 6" id="KW-0863">Zinc-finger</keyword>
<evidence type="ECO:0000256" key="7">
    <source>
        <dbReference type="SAM" id="MobiDB-lite"/>
    </source>
</evidence>
<evidence type="ECO:0000313" key="10">
    <source>
        <dbReference type="Proteomes" id="UP001620626"/>
    </source>
</evidence>
<dbReference type="EMBL" id="JBICBT010000411">
    <property type="protein sequence ID" value="KAL3114659.1"/>
    <property type="molecule type" value="Genomic_DNA"/>
</dbReference>
<evidence type="ECO:0000256" key="3">
    <source>
        <dbReference type="ARBA" id="ARBA00022833"/>
    </source>
</evidence>
<feature type="compositionally biased region" description="Polar residues" evidence="7">
    <location>
        <begin position="514"/>
        <end position="528"/>
    </location>
</feature>
<dbReference type="PROSITE" id="PS51083">
    <property type="entry name" value="ZF_HIT"/>
    <property type="match status" value="1"/>
</dbReference>
<dbReference type="InterPro" id="IPR051639">
    <property type="entry name" value="BCD1"/>
</dbReference>
<dbReference type="PANTHER" id="PTHR13483">
    <property type="entry name" value="BOX C_D SNORNA PROTEIN 1-RELATED"/>
    <property type="match status" value="1"/>
</dbReference>
<dbReference type="PANTHER" id="PTHR13483:SF11">
    <property type="entry name" value="ZINC FINGER HIT DOMAIN-CONTAINING PROTEIN 3"/>
    <property type="match status" value="1"/>
</dbReference>
<feature type="region of interest" description="Disordered" evidence="7">
    <location>
        <begin position="441"/>
        <end position="478"/>
    </location>
</feature>
<dbReference type="Pfam" id="PF25790">
    <property type="entry name" value="BCD1"/>
    <property type="match status" value="1"/>
</dbReference>
<dbReference type="CDD" id="cd23023">
    <property type="entry name" value="zf-HIT_BCD1"/>
    <property type="match status" value="1"/>
</dbReference>
<keyword evidence="10" id="KW-1185">Reference proteome</keyword>
<sequence length="548" mass="62138">MLEPDHQQMLSHETASLTSFSGSKYPSFLVQSTTCAICASNSSKYKCPKCYDRTCSLGCFKKHKESGKCVVQSVQWKKIDGFSEFNDEVSINDQQFIHRIDEKMKTDKKREFVQKEQNNPTKIQLSSDQRFLLQNAKLRRIWLHLDGKNGSSGSRHERFSDTIFWTCTVKFVSRCSSRGHGFCQRPSDKAVLEHSNADPALASLTLVHVVKPIVDYNGSDDEEMEKDAGNDFDVLQAESSLKLGVSHHDDGIGAENNNSDGSSDSTGDEDEQQTPLGWVDFTVENIPENIRVATLLRQFLRPKPHGPVVTLSQIDMVKMAPFISASKSLLSSPFASTSPDKETADKLLVYLEVSLSDEIENKLNDEQPEDLRYYVVDPNRTILDNLRNRHVNGHPCFVVVLSRHTEFGELELPLICEEEQKQLQKRNSEREQTINERPKWQRKNQGGMRRGNFNWRGRRGARGSSNGHTQQQQRQPVDAVNAWSQNQRQESFSAAAPNCQPFAAFHPYQRPIPGQNQQWRGASQQRGTWNGGGSFYNNTMYNRGRGGF</sequence>
<dbReference type="Gene3D" id="3.30.60.190">
    <property type="match status" value="1"/>
</dbReference>
<comment type="similarity">
    <text evidence="5">Belongs to the BCD1 family.</text>
</comment>
<dbReference type="Pfam" id="PF04438">
    <property type="entry name" value="zf-HIT"/>
    <property type="match status" value="1"/>
</dbReference>
<gene>
    <name evidence="9" type="ORF">niasHT_016290</name>
</gene>
<feature type="region of interest" description="Disordered" evidence="7">
    <location>
        <begin position="514"/>
        <end position="533"/>
    </location>
</feature>
<proteinExistence type="inferred from homology"/>
<dbReference type="Proteomes" id="UP001620626">
    <property type="component" value="Unassembled WGS sequence"/>
</dbReference>
<keyword evidence="1" id="KW-0479">Metal-binding</keyword>
<dbReference type="SUPFAM" id="SSF144232">
    <property type="entry name" value="HIT/MYND zinc finger-like"/>
    <property type="match status" value="1"/>
</dbReference>
<feature type="domain" description="HIT-type" evidence="8">
    <location>
        <begin position="35"/>
        <end position="69"/>
    </location>
</feature>
<protein>
    <recommendedName>
        <fullName evidence="8">HIT-type domain-containing protein</fullName>
    </recommendedName>
</protein>
<dbReference type="AlphaFoldDB" id="A0ABD2LHJ2"/>
<dbReference type="InterPro" id="IPR057721">
    <property type="entry name" value="BCD1_alpha/beta"/>
</dbReference>
<feature type="region of interest" description="Disordered" evidence="7">
    <location>
        <begin position="246"/>
        <end position="273"/>
    </location>
</feature>
<evidence type="ECO:0000259" key="8">
    <source>
        <dbReference type="PROSITE" id="PS51083"/>
    </source>
</evidence>
<accession>A0ABD2LHJ2</accession>
<comment type="caution">
    <text evidence="9">The sequence shown here is derived from an EMBL/GenBank/DDBJ whole genome shotgun (WGS) entry which is preliminary data.</text>
</comment>
<evidence type="ECO:0000313" key="9">
    <source>
        <dbReference type="EMBL" id="KAL3114659.1"/>
    </source>
</evidence>
<evidence type="ECO:0000256" key="4">
    <source>
        <dbReference type="ARBA" id="ARBA00049598"/>
    </source>
</evidence>
<feature type="compositionally biased region" description="Low complexity" evidence="7">
    <location>
        <begin position="446"/>
        <end position="455"/>
    </location>
</feature>
<dbReference type="GO" id="GO:0008270">
    <property type="term" value="F:zinc ion binding"/>
    <property type="evidence" value="ECO:0007669"/>
    <property type="project" value="UniProtKB-UniRule"/>
</dbReference>
<reference evidence="9 10" key="1">
    <citation type="submission" date="2024-10" db="EMBL/GenBank/DDBJ databases">
        <authorList>
            <person name="Kim D."/>
        </authorList>
    </citation>
    <scope>NUCLEOTIDE SEQUENCE [LARGE SCALE GENOMIC DNA]</scope>
    <source>
        <strain evidence="9">BH-2024</strain>
    </source>
</reference>
<evidence type="ECO:0000256" key="5">
    <source>
        <dbReference type="ARBA" id="ARBA00049654"/>
    </source>
</evidence>
<feature type="compositionally biased region" description="Low complexity" evidence="7">
    <location>
        <begin position="253"/>
        <end position="265"/>
    </location>
</feature>